<accession>A0A0A9EB57</accession>
<name>A0A0A9EB57_ARUDO</name>
<organism evidence="1">
    <name type="scientific">Arundo donax</name>
    <name type="common">Giant reed</name>
    <name type="synonym">Donax arundinaceus</name>
    <dbReference type="NCBI Taxonomy" id="35708"/>
    <lineage>
        <taxon>Eukaryota</taxon>
        <taxon>Viridiplantae</taxon>
        <taxon>Streptophyta</taxon>
        <taxon>Embryophyta</taxon>
        <taxon>Tracheophyta</taxon>
        <taxon>Spermatophyta</taxon>
        <taxon>Magnoliopsida</taxon>
        <taxon>Liliopsida</taxon>
        <taxon>Poales</taxon>
        <taxon>Poaceae</taxon>
        <taxon>PACMAD clade</taxon>
        <taxon>Arundinoideae</taxon>
        <taxon>Arundineae</taxon>
        <taxon>Arundo</taxon>
    </lineage>
</organism>
<sequence length="17" mass="1896">MPAPLVTHLLPWPHCLA</sequence>
<reference evidence="1" key="1">
    <citation type="submission" date="2014-09" db="EMBL/GenBank/DDBJ databases">
        <authorList>
            <person name="Magalhaes I.L.F."/>
            <person name="Oliveira U."/>
            <person name="Santos F.R."/>
            <person name="Vidigal T.H.D.A."/>
            <person name="Brescovit A.D."/>
            <person name="Santos A.J."/>
        </authorList>
    </citation>
    <scope>NUCLEOTIDE SEQUENCE</scope>
    <source>
        <tissue evidence="1">Shoot tissue taken approximately 20 cm above the soil surface</tissue>
    </source>
</reference>
<evidence type="ECO:0000313" key="1">
    <source>
        <dbReference type="EMBL" id="JAD97286.1"/>
    </source>
</evidence>
<dbReference type="EMBL" id="GBRH01200609">
    <property type="protein sequence ID" value="JAD97286.1"/>
    <property type="molecule type" value="Transcribed_RNA"/>
</dbReference>
<protein>
    <submittedName>
        <fullName evidence="1">Uncharacterized protein</fullName>
    </submittedName>
</protein>
<proteinExistence type="predicted"/>
<dbReference type="AlphaFoldDB" id="A0A0A9EB57"/>
<reference evidence="1" key="2">
    <citation type="journal article" date="2015" name="Data Brief">
        <title>Shoot transcriptome of the giant reed, Arundo donax.</title>
        <authorList>
            <person name="Barrero R.A."/>
            <person name="Guerrero F.D."/>
            <person name="Moolhuijzen P."/>
            <person name="Goolsby J.A."/>
            <person name="Tidwell J."/>
            <person name="Bellgard S.E."/>
            <person name="Bellgard M.I."/>
        </authorList>
    </citation>
    <scope>NUCLEOTIDE SEQUENCE</scope>
    <source>
        <tissue evidence="1">Shoot tissue taken approximately 20 cm above the soil surface</tissue>
    </source>
</reference>